<dbReference type="OrthoDB" id="366390at2759"/>
<evidence type="ECO:0000256" key="2">
    <source>
        <dbReference type="ARBA" id="ARBA00023043"/>
    </source>
</evidence>
<dbReference type="SUPFAM" id="SSF48403">
    <property type="entry name" value="Ankyrin repeat"/>
    <property type="match status" value="1"/>
</dbReference>
<sequence length="176" mass="19784">MELELEAANVPLPTTENAPPKRGEERVDDIQDDENHLQRFAYLIQTSGFRQNRIAPTGPGWSPLTRAAAMGDVEAAERLISDGAQVNKADNYGFSPLVWAQWLARGDMIHLLLESGARRKFQERTASRYSFALAQLWTLPKIAKIRTDGADAIPPSHLRLFDRLVSAIITTRPWYT</sequence>
<evidence type="ECO:0008006" key="7">
    <source>
        <dbReference type="Google" id="ProtNLM"/>
    </source>
</evidence>
<keyword evidence="2 3" id="KW-0040">ANK repeat</keyword>
<feature type="region of interest" description="Disordered" evidence="4">
    <location>
        <begin position="1"/>
        <end position="28"/>
    </location>
</feature>
<reference evidence="5" key="1">
    <citation type="journal article" date="2021" name="Nat. Commun.">
        <title>Genetic determinants of endophytism in the Arabidopsis root mycobiome.</title>
        <authorList>
            <person name="Mesny F."/>
            <person name="Miyauchi S."/>
            <person name="Thiergart T."/>
            <person name="Pickel B."/>
            <person name="Atanasova L."/>
            <person name="Karlsson M."/>
            <person name="Huettel B."/>
            <person name="Barry K.W."/>
            <person name="Haridas S."/>
            <person name="Chen C."/>
            <person name="Bauer D."/>
            <person name="Andreopoulos W."/>
            <person name="Pangilinan J."/>
            <person name="LaButti K."/>
            <person name="Riley R."/>
            <person name="Lipzen A."/>
            <person name="Clum A."/>
            <person name="Drula E."/>
            <person name="Henrissat B."/>
            <person name="Kohler A."/>
            <person name="Grigoriev I.V."/>
            <person name="Martin F.M."/>
            <person name="Hacquard S."/>
        </authorList>
    </citation>
    <scope>NUCLEOTIDE SEQUENCE</scope>
    <source>
        <strain evidence="5">MPI-CAGE-CH-0230</strain>
    </source>
</reference>
<feature type="compositionally biased region" description="Basic and acidic residues" evidence="4">
    <location>
        <begin position="19"/>
        <end position="28"/>
    </location>
</feature>
<dbReference type="RefSeq" id="XP_046009905.1">
    <property type="nucleotide sequence ID" value="XM_046148662.1"/>
</dbReference>
<evidence type="ECO:0000256" key="4">
    <source>
        <dbReference type="SAM" id="MobiDB-lite"/>
    </source>
</evidence>
<dbReference type="Proteomes" id="UP000756346">
    <property type="component" value="Unassembled WGS sequence"/>
</dbReference>
<dbReference type="Pfam" id="PF12796">
    <property type="entry name" value="Ank_2"/>
    <property type="match status" value="1"/>
</dbReference>
<dbReference type="PANTHER" id="PTHR24171">
    <property type="entry name" value="ANKYRIN REPEAT DOMAIN-CONTAINING PROTEIN 39-RELATED"/>
    <property type="match status" value="1"/>
</dbReference>
<dbReference type="PROSITE" id="PS50297">
    <property type="entry name" value="ANK_REP_REGION"/>
    <property type="match status" value="1"/>
</dbReference>
<dbReference type="PROSITE" id="PS50088">
    <property type="entry name" value="ANK_REPEAT"/>
    <property type="match status" value="1"/>
</dbReference>
<proteinExistence type="predicted"/>
<comment type="caution">
    <text evidence="5">The sequence shown here is derived from an EMBL/GenBank/DDBJ whole genome shotgun (WGS) entry which is preliminary data.</text>
</comment>
<name>A0A9P8Y0X8_9PEZI</name>
<organism evidence="5 6">
    <name type="scientific">Microdochium trichocladiopsis</name>
    <dbReference type="NCBI Taxonomy" id="1682393"/>
    <lineage>
        <taxon>Eukaryota</taxon>
        <taxon>Fungi</taxon>
        <taxon>Dikarya</taxon>
        <taxon>Ascomycota</taxon>
        <taxon>Pezizomycotina</taxon>
        <taxon>Sordariomycetes</taxon>
        <taxon>Xylariomycetidae</taxon>
        <taxon>Xylariales</taxon>
        <taxon>Microdochiaceae</taxon>
        <taxon>Microdochium</taxon>
    </lineage>
</organism>
<accession>A0A9P8Y0X8</accession>
<dbReference type="InterPro" id="IPR036770">
    <property type="entry name" value="Ankyrin_rpt-contain_sf"/>
</dbReference>
<evidence type="ECO:0000313" key="5">
    <source>
        <dbReference type="EMBL" id="KAH7026688.1"/>
    </source>
</evidence>
<dbReference type="AlphaFoldDB" id="A0A9P8Y0X8"/>
<dbReference type="PANTHER" id="PTHR24171:SF8">
    <property type="entry name" value="BRCA1-ASSOCIATED RING DOMAIN PROTEIN 1"/>
    <property type="match status" value="1"/>
</dbReference>
<evidence type="ECO:0000256" key="1">
    <source>
        <dbReference type="ARBA" id="ARBA00022737"/>
    </source>
</evidence>
<dbReference type="Gene3D" id="1.25.40.20">
    <property type="entry name" value="Ankyrin repeat-containing domain"/>
    <property type="match status" value="1"/>
</dbReference>
<dbReference type="EMBL" id="JAGTJQ010000008">
    <property type="protein sequence ID" value="KAH7026688.1"/>
    <property type="molecule type" value="Genomic_DNA"/>
</dbReference>
<evidence type="ECO:0000256" key="3">
    <source>
        <dbReference type="PROSITE-ProRule" id="PRU00023"/>
    </source>
</evidence>
<keyword evidence="6" id="KW-1185">Reference proteome</keyword>
<gene>
    <name evidence="5" type="ORF">B0I36DRAFT_161303</name>
</gene>
<keyword evidence="1" id="KW-0677">Repeat</keyword>
<protein>
    <recommendedName>
        <fullName evidence="7">Ankyrin repeat-containing domain protein</fullName>
    </recommendedName>
</protein>
<dbReference type="GO" id="GO:0004842">
    <property type="term" value="F:ubiquitin-protein transferase activity"/>
    <property type="evidence" value="ECO:0007669"/>
    <property type="project" value="TreeGrafter"/>
</dbReference>
<feature type="repeat" description="ANK" evidence="3">
    <location>
        <begin position="59"/>
        <end position="91"/>
    </location>
</feature>
<dbReference type="InterPro" id="IPR002110">
    <property type="entry name" value="Ankyrin_rpt"/>
</dbReference>
<dbReference type="GO" id="GO:0085020">
    <property type="term" value="P:protein K6-linked ubiquitination"/>
    <property type="evidence" value="ECO:0007669"/>
    <property type="project" value="TreeGrafter"/>
</dbReference>
<dbReference type="GeneID" id="70178208"/>
<evidence type="ECO:0000313" key="6">
    <source>
        <dbReference type="Proteomes" id="UP000756346"/>
    </source>
</evidence>